<sequence>MEEIEIRMSQSINLEQKSEPRYSKSVGDRADMEMIDADGDEKNVEILSENEDQMINDQINEIQHQLRQAFKDHNNPVIGAPPQNNEWSELGQTAVAKFAKQYLNALKQPWDKSESLLSHVKAFEQKGLHLMHIEAEKIVNSVMTDYTKILEDQEKNKQRGRHLHAIKEAAFYEAMQSNEQVARYINQNDLQAKRQALIIKGEQQLFRKKKNANENIKNGGCITKEAFAYNTLAKIKIQKESKKRQEGKIDEKANK</sequence>
<feature type="region of interest" description="Disordered" evidence="1">
    <location>
        <begin position="1"/>
        <end position="28"/>
    </location>
</feature>
<keyword evidence="3" id="KW-1185">Reference proteome</keyword>
<name>A0A8J8NS80_HALGN</name>
<gene>
    <name evidence="2" type="ORF">FGO68_gene12240</name>
</gene>
<protein>
    <submittedName>
        <fullName evidence="2">Uncharacterized protein</fullName>
    </submittedName>
</protein>
<evidence type="ECO:0000256" key="1">
    <source>
        <dbReference type="SAM" id="MobiDB-lite"/>
    </source>
</evidence>
<accession>A0A8J8NS80</accession>
<organism evidence="2 3">
    <name type="scientific">Halteria grandinella</name>
    <dbReference type="NCBI Taxonomy" id="5974"/>
    <lineage>
        <taxon>Eukaryota</taxon>
        <taxon>Sar</taxon>
        <taxon>Alveolata</taxon>
        <taxon>Ciliophora</taxon>
        <taxon>Intramacronucleata</taxon>
        <taxon>Spirotrichea</taxon>
        <taxon>Stichotrichia</taxon>
        <taxon>Sporadotrichida</taxon>
        <taxon>Halteriidae</taxon>
        <taxon>Halteria</taxon>
    </lineage>
</organism>
<comment type="caution">
    <text evidence="2">The sequence shown here is derived from an EMBL/GenBank/DDBJ whole genome shotgun (WGS) entry which is preliminary data.</text>
</comment>
<dbReference type="EMBL" id="RRYP01008740">
    <property type="protein sequence ID" value="TNV79575.1"/>
    <property type="molecule type" value="Genomic_DNA"/>
</dbReference>
<dbReference type="Proteomes" id="UP000785679">
    <property type="component" value="Unassembled WGS sequence"/>
</dbReference>
<evidence type="ECO:0000313" key="3">
    <source>
        <dbReference type="Proteomes" id="UP000785679"/>
    </source>
</evidence>
<dbReference type="AlphaFoldDB" id="A0A8J8NS80"/>
<evidence type="ECO:0000313" key="2">
    <source>
        <dbReference type="EMBL" id="TNV79575.1"/>
    </source>
</evidence>
<feature type="compositionally biased region" description="Basic and acidic residues" evidence="1">
    <location>
        <begin position="16"/>
        <end position="28"/>
    </location>
</feature>
<reference evidence="2" key="1">
    <citation type="submission" date="2019-06" db="EMBL/GenBank/DDBJ databases">
        <authorList>
            <person name="Zheng W."/>
        </authorList>
    </citation>
    <scope>NUCLEOTIDE SEQUENCE</scope>
    <source>
        <strain evidence="2">QDHG01</strain>
    </source>
</reference>
<proteinExistence type="predicted"/>